<feature type="compositionally biased region" description="Basic and acidic residues" evidence="1">
    <location>
        <begin position="425"/>
        <end position="439"/>
    </location>
</feature>
<comment type="caution">
    <text evidence="2">The sequence shown here is derived from an EMBL/GenBank/DDBJ whole genome shotgun (WGS) entry which is preliminary data.</text>
</comment>
<evidence type="ECO:0000313" key="3">
    <source>
        <dbReference type="Proteomes" id="UP000283269"/>
    </source>
</evidence>
<feature type="compositionally biased region" description="Low complexity" evidence="1">
    <location>
        <begin position="151"/>
        <end position="160"/>
    </location>
</feature>
<feature type="region of interest" description="Disordered" evidence="1">
    <location>
        <begin position="414"/>
        <end position="453"/>
    </location>
</feature>
<reference evidence="2 3" key="1">
    <citation type="journal article" date="2018" name="Evol. Lett.">
        <title>Horizontal gene cluster transfer increased hallucinogenic mushroom diversity.</title>
        <authorList>
            <person name="Reynolds H.T."/>
            <person name="Vijayakumar V."/>
            <person name="Gluck-Thaler E."/>
            <person name="Korotkin H.B."/>
            <person name="Matheny P.B."/>
            <person name="Slot J.C."/>
        </authorList>
    </citation>
    <scope>NUCLEOTIDE SEQUENCE [LARGE SCALE GENOMIC DNA]</scope>
    <source>
        <strain evidence="2 3">2631</strain>
    </source>
</reference>
<feature type="compositionally biased region" description="Basic and acidic residues" evidence="1">
    <location>
        <begin position="81"/>
        <end position="91"/>
    </location>
</feature>
<sequence>MKTPSSPDKEVKKTPASASKGPKIVDVSLPGPSPKRARRDPEESMKPPKVKKVSKPPAGSPVTSPVEPSENADKAPASVKTPERARRDSNESVKPPKAKKAPESRSVAPTSSPKEARQQSDSPSVFKKPESIRKPKSRAKSIAAEEDFDDNISIADSSISTTKTRRNESERIEYFKNQPDCGKLEPRSAQCMVCNKVVNLGRKQTYAVRPWEIHRGRCDLKAAQAIPMTSDHAETSPEVEEPLPSPSVSTSTFDPIAARRPSETDRKEFLEADKQIMELEKHRACCNKCHKWVDLSPSQPYATGNWVKHKIRCSDAVPSNRVAAAKRKLLVVNDKQVKSFTPRRIDCAFCGIAVPLEGEGDFNLTCWDEHKRKCTKSVPVSRSDTLNTIAFPPRFSRPPHSSASTEDTLVVDTAASGSTPGMKRPRQDSEVVLEEEARASARTRTSTYTPPDIEPPSSIMGWFMLPFHSFVRGFKESLKDRS</sequence>
<dbReference type="STRING" id="93625.A0A409VNN0"/>
<feature type="region of interest" description="Disordered" evidence="1">
    <location>
        <begin position="1"/>
        <end position="167"/>
    </location>
</feature>
<evidence type="ECO:0000313" key="2">
    <source>
        <dbReference type="EMBL" id="PPQ67874.1"/>
    </source>
</evidence>
<gene>
    <name evidence="2" type="ORF">CVT25_010313</name>
</gene>
<keyword evidence="3" id="KW-1185">Reference proteome</keyword>
<protein>
    <submittedName>
        <fullName evidence="2">Uncharacterized protein</fullName>
    </submittedName>
</protein>
<accession>A0A409VNN0</accession>
<name>A0A409VNN0_PSICY</name>
<evidence type="ECO:0000256" key="1">
    <source>
        <dbReference type="SAM" id="MobiDB-lite"/>
    </source>
</evidence>
<dbReference type="InParanoid" id="A0A409VNN0"/>
<feature type="compositionally biased region" description="Polar residues" evidence="1">
    <location>
        <begin position="107"/>
        <end position="123"/>
    </location>
</feature>
<proteinExistence type="predicted"/>
<dbReference type="Proteomes" id="UP000283269">
    <property type="component" value="Unassembled WGS sequence"/>
</dbReference>
<feature type="region of interest" description="Disordered" evidence="1">
    <location>
        <begin position="229"/>
        <end position="266"/>
    </location>
</feature>
<dbReference type="EMBL" id="NHYD01003968">
    <property type="protein sequence ID" value="PPQ67874.1"/>
    <property type="molecule type" value="Genomic_DNA"/>
</dbReference>
<dbReference type="OrthoDB" id="3262173at2759"/>
<organism evidence="2 3">
    <name type="scientific">Psilocybe cyanescens</name>
    <dbReference type="NCBI Taxonomy" id="93625"/>
    <lineage>
        <taxon>Eukaryota</taxon>
        <taxon>Fungi</taxon>
        <taxon>Dikarya</taxon>
        <taxon>Basidiomycota</taxon>
        <taxon>Agaricomycotina</taxon>
        <taxon>Agaricomycetes</taxon>
        <taxon>Agaricomycetidae</taxon>
        <taxon>Agaricales</taxon>
        <taxon>Agaricineae</taxon>
        <taxon>Strophariaceae</taxon>
        <taxon>Psilocybe</taxon>
    </lineage>
</organism>
<dbReference type="AlphaFoldDB" id="A0A409VNN0"/>